<evidence type="ECO:0000313" key="1">
    <source>
        <dbReference type="EMBL" id="UOE36838.1"/>
    </source>
</evidence>
<dbReference type="CDD" id="cd11586">
    <property type="entry name" value="VbhA_like"/>
    <property type="match status" value="1"/>
</dbReference>
<dbReference type="RefSeq" id="WP_243521055.1">
    <property type="nucleotide sequence ID" value="NZ_CP094539.1"/>
</dbReference>
<proteinExistence type="predicted"/>
<dbReference type="Proteomes" id="UP000831390">
    <property type="component" value="Plasmid unnamed5"/>
</dbReference>
<keyword evidence="2" id="KW-1185">Reference proteome</keyword>
<dbReference type="InterPro" id="IPR033788">
    <property type="entry name" value="VbhA-like"/>
</dbReference>
<gene>
    <name evidence="1" type="ORF">MTP16_25645</name>
</gene>
<sequence length="72" mass="7797">MAAVERFGPAEQTPAQRQALLDEVEALKAIQGLPPLSPFGQRLYQRYVAGELSLAECSAQLRQHYAGVGLSV</sequence>
<dbReference type="EMBL" id="CP094539">
    <property type="protein sequence ID" value="UOE36838.1"/>
    <property type="molecule type" value="Genomic_DNA"/>
</dbReference>
<evidence type="ECO:0000313" key="2">
    <source>
        <dbReference type="Proteomes" id="UP000831390"/>
    </source>
</evidence>
<organism evidence="1 2">
    <name type="scientific">Hymenobacter monticola</name>
    <dbReference type="NCBI Taxonomy" id="1705399"/>
    <lineage>
        <taxon>Bacteria</taxon>
        <taxon>Pseudomonadati</taxon>
        <taxon>Bacteroidota</taxon>
        <taxon>Cytophagia</taxon>
        <taxon>Cytophagales</taxon>
        <taxon>Hymenobacteraceae</taxon>
        <taxon>Hymenobacter</taxon>
    </lineage>
</organism>
<name>A0ABY4BGF6_9BACT</name>
<keyword evidence="1" id="KW-0614">Plasmid</keyword>
<geneLocation type="plasmid" evidence="1 2">
    <name>unnamed5</name>
</geneLocation>
<reference evidence="1 2" key="1">
    <citation type="submission" date="2022-03" db="EMBL/GenBank/DDBJ databases">
        <title>Hymenobactersp. isolated from the air.</title>
        <authorList>
            <person name="Won M."/>
            <person name="Kwon S.-W."/>
        </authorList>
    </citation>
    <scope>NUCLEOTIDE SEQUENCE [LARGE SCALE GENOMIC DNA]</scope>
    <source>
        <strain evidence="1 2">KACC 22596</strain>
        <plasmid evidence="1 2">unnamed5</plasmid>
    </source>
</reference>
<protein>
    <submittedName>
        <fullName evidence="1">Antitoxin VbhA family protein</fullName>
    </submittedName>
</protein>
<accession>A0ABY4BGF6</accession>